<dbReference type="GO" id="GO:0015940">
    <property type="term" value="P:pantothenate biosynthetic process"/>
    <property type="evidence" value="ECO:0007669"/>
    <property type="project" value="UniProtKB-KW"/>
</dbReference>
<dbReference type="HAMAP" id="MF_00446">
    <property type="entry name" value="PanD"/>
    <property type="match status" value="1"/>
</dbReference>
<dbReference type="EC" id="4.1.1.11" evidence="9"/>
<keyword evidence="5" id="KW-0865">Zymogen</keyword>
<accession>A0A3B1DIE7</accession>
<dbReference type="Gene3D" id="2.40.40.20">
    <property type="match status" value="1"/>
</dbReference>
<evidence type="ECO:0000256" key="3">
    <source>
        <dbReference type="ARBA" id="ARBA00022793"/>
    </source>
</evidence>
<sequence length="116" mass="13041">MQRIMLKSKLHRAIVTDTKMDYEGSIEIDENLMERVGILPYEQVHIYNINTGDRFITYAIIGKRGSGVISLNGAAARLAQRNDRIIIAAYGIIADESETHAPKVVLLNTDNEIVER</sequence>
<dbReference type="InterPro" id="IPR003190">
    <property type="entry name" value="Asp_decarbox"/>
</dbReference>
<dbReference type="AlphaFoldDB" id="A0A3B1DIE7"/>
<protein>
    <submittedName>
        <fullName evidence="9">Aspartate 1-decarboxylase</fullName>
        <ecNumber evidence="9">4.1.1.11</ecNumber>
    </submittedName>
</protein>
<dbReference type="CDD" id="cd06919">
    <property type="entry name" value="Asp_decarbox"/>
    <property type="match status" value="1"/>
</dbReference>
<keyword evidence="6 9" id="KW-0456">Lyase</keyword>
<evidence type="ECO:0000256" key="7">
    <source>
        <dbReference type="ARBA" id="ARBA00023270"/>
    </source>
</evidence>
<organism evidence="9">
    <name type="scientific">hydrothermal vent metagenome</name>
    <dbReference type="NCBI Taxonomy" id="652676"/>
    <lineage>
        <taxon>unclassified sequences</taxon>
        <taxon>metagenomes</taxon>
        <taxon>ecological metagenomes</taxon>
    </lineage>
</organism>
<name>A0A3B1DIE7_9ZZZZ</name>
<dbReference type="EMBL" id="UOGG01000158">
    <property type="protein sequence ID" value="VAX31475.1"/>
    <property type="molecule type" value="Genomic_DNA"/>
</dbReference>
<dbReference type="GO" id="GO:0005829">
    <property type="term" value="C:cytosol"/>
    <property type="evidence" value="ECO:0007669"/>
    <property type="project" value="TreeGrafter"/>
</dbReference>
<evidence type="ECO:0000256" key="5">
    <source>
        <dbReference type="ARBA" id="ARBA00023145"/>
    </source>
</evidence>
<dbReference type="GO" id="GO:0004068">
    <property type="term" value="F:aspartate 1-decarboxylase activity"/>
    <property type="evidence" value="ECO:0007669"/>
    <property type="project" value="UniProtKB-EC"/>
</dbReference>
<dbReference type="GO" id="GO:0006523">
    <property type="term" value="P:alanine biosynthetic process"/>
    <property type="evidence" value="ECO:0007669"/>
    <property type="project" value="InterPro"/>
</dbReference>
<proteinExistence type="inferred from homology"/>
<evidence type="ECO:0000256" key="1">
    <source>
        <dbReference type="ARBA" id="ARBA00022490"/>
    </source>
</evidence>
<gene>
    <name evidence="9" type="ORF">MNBD_NITROSPINAE05-995</name>
</gene>
<dbReference type="PIRSF" id="PIRSF006246">
    <property type="entry name" value="Asp_decarbox"/>
    <property type="match status" value="1"/>
</dbReference>
<dbReference type="NCBIfam" id="TIGR00223">
    <property type="entry name" value="panD"/>
    <property type="match status" value="1"/>
</dbReference>
<keyword evidence="3" id="KW-0210">Decarboxylase</keyword>
<dbReference type="Pfam" id="PF02261">
    <property type="entry name" value="Asp_decarbox"/>
    <property type="match status" value="1"/>
</dbReference>
<evidence type="ECO:0000256" key="8">
    <source>
        <dbReference type="ARBA" id="ARBA00023317"/>
    </source>
</evidence>
<dbReference type="InterPro" id="IPR009010">
    <property type="entry name" value="Asp_de-COase-like_dom_sf"/>
</dbReference>
<dbReference type="SUPFAM" id="SSF50692">
    <property type="entry name" value="ADC-like"/>
    <property type="match status" value="1"/>
</dbReference>
<evidence type="ECO:0000256" key="2">
    <source>
        <dbReference type="ARBA" id="ARBA00022655"/>
    </source>
</evidence>
<keyword evidence="8" id="KW-0670">Pyruvate</keyword>
<keyword evidence="4" id="KW-0068">Autocatalytic cleavage</keyword>
<dbReference type="PANTHER" id="PTHR21012">
    <property type="entry name" value="ASPARTATE 1-DECARBOXYLASE"/>
    <property type="match status" value="1"/>
</dbReference>
<evidence type="ECO:0000256" key="6">
    <source>
        <dbReference type="ARBA" id="ARBA00023239"/>
    </source>
</evidence>
<reference evidence="9" key="1">
    <citation type="submission" date="2018-06" db="EMBL/GenBank/DDBJ databases">
        <authorList>
            <person name="Zhirakovskaya E."/>
        </authorList>
    </citation>
    <scope>NUCLEOTIDE SEQUENCE</scope>
</reference>
<evidence type="ECO:0000313" key="9">
    <source>
        <dbReference type="EMBL" id="VAX31475.1"/>
    </source>
</evidence>
<evidence type="ECO:0000256" key="4">
    <source>
        <dbReference type="ARBA" id="ARBA00022813"/>
    </source>
</evidence>
<dbReference type="PANTHER" id="PTHR21012:SF0">
    <property type="entry name" value="ASPARTATE 1-DECARBOXYLASE"/>
    <property type="match status" value="1"/>
</dbReference>
<keyword evidence="1" id="KW-0963">Cytoplasm</keyword>
<keyword evidence="2" id="KW-0566">Pantothenate biosynthesis</keyword>
<keyword evidence="7" id="KW-0704">Schiff base</keyword>